<proteinExistence type="predicted"/>
<dbReference type="GO" id="GO:0045892">
    <property type="term" value="P:negative regulation of DNA-templated transcription"/>
    <property type="evidence" value="ECO:0007669"/>
    <property type="project" value="UniProtKB-ARBA"/>
</dbReference>
<feature type="region of interest" description="Disordered" evidence="6">
    <location>
        <begin position="215"/>
        <end position="243"/>
    </location>
</feature>
<keyword evidence="2" id="KW-0805">Transcription regulation</keyword>
<dbReference type="OrthoDB" id="5112469at2"/>
<dbReference type="GO" id="GO:0003700">
    <property type="term" value="F:DNA-binding transcription factor activity"/>
    <property type="evidence" value="ECO:0007669"/>
    <property type="project" value="TreeGrafter"/>
</dbReference>
<dbReference type="FunFam" id="1.10.10.60:FF:000141">
    <property type="entry name" value="TetR family transcriptional regulator"/>
    <property type="match status" value="1"/>
</dbReference>
<dbReference type="InterPro" id="IPR001647">
    <property type="entry name" value="HTH_TetR"/>
</dbReference>
<evidence type="ECO:0000256" key="3">
    <source>
        <dbReference type="ARBA" id="ARBA00023125"/>
    </source>
</evidence>
<dbReference type="PANTHER" id="PTHR30055">
    <property type="entry name" value="HTH-TYPE TRANSCRIPTIONAL REGULATOR RUTR"/>
    <property type="match status" value="1"/>
</dbReference>
<sequence length="445" mass="47909">MYEPEKVRRAGYAPMNVEVGRRGLHTRQSIVRSAARLFLERGFHGTSIDAIARAAGSSRATVYQYFEDKEGIYRELAAQCVPAVLDHANRLGPLGPDADGMHNLFDWLEQWAALYEDHAVVLLGFPGLGPSAGIETTDYIADQYVSRVLDRISTAPVGAVSPEDVAAAVVRIAHMVNLYRYRGMWDLPSADAVTASLTVALQLLLFPDTPHAVLETVGPPGGSTPTTSAAPAGPTAAAPSTPVSPVRSDIVAAASALFAERGYYAVAMDDIASAAKVSRATLYRHFRTKVAILSELTEWAVVEGAGLAADLQGLADSGFTRDSLHAWLGRYVRFHRAYGSVIQTWYDGGLNRQLADAVGTGIGPFQEAATALLARSGLPRGIDIRVGAAIFLSVLGRLTELTMTKRNVDTDYDSADLMLEVLRRALRMSFDDENGTHGGRPRLDQ</sequence>
<evidence type="ECO:0000256" key="5">
    <source>
        <dbReference type="PROSITE-ProRule" id="PRU00335"/>
    </source>
</evidence>
<reference evidence="9" key="1">
    <citation type="submission" date="2016-09" db="EMBL/GenBank/DDBJ databases">
        <authorList>
            <person name="Greninger A.L."/>
            <person name="Jerome K.R."/>
            <person name="Mcnair B."/>
            <person name="Wallis C."/>
            <person name="Fang F."/>
        </authorList>
    </citation>
    <scope>NUCLEOTIDE SEQUENCE [LARGE SCALE GENOMIC DNA]</scope>
    <source>
        <strain evidence="9">M6</strain>
    </source>
</reference>
<protein>
    <recommendedName>
        <fullName evidence="7">HTH tetR-type domain-containing protein</fullName>
    </recommendedName>
</protein>
<dbReference type="PROSITE" id="PS50977">
    <property type="entry name" value="HTH_TETR_2"/>
    <property type="match status" value="2"/>
</dbReference>
<organism evidence="8 9">
    <name type="scientific">Mycolicibacterium flavescens</name>
    <name type="common">Mycobacterium flavescens</name>
    <dbReference type="NCBI Taxonomy" id="1776"/>
    <lineage>
        <taxon>Bacteria</taxon>
        <taxon>Bacillati</taxon>
        <taxon>Actinomycetota</taxon>
        <taxon>Actinomycetes</taxon>
        <taxon>Mycobacteriales</taxon>
        <taxon>Mycobacteriaceae</taxon>
        <taxon>Mycolicibacterium</taxon>
    </lineage>
</organism>
<keyword evidence="4" id="KW-0804">Transcription</keyword>
<dbReference type="PROSITE" id="PS01081">
    <property type="entry name" value="HTH_TETR_1"/>
    <property type="match status" value="1"/>
</dbReference>
<feature type="domain" description="HTH tetR-type" evidence="7">
    <location>
        <begin position="24"/>
        <end position="84"/>
    </location>
</feature>
<dbReference type="GO" id="GO:0000976">
    <property type="term" value="F:transcription cis-regulatory region binding"/>
    <property type="evidence" value="ECO:0007669"/>
    <property type="project" value="TreeGrafter"/>
</dbReference>
<accession>A0A1E3RHI6</accession>
<dbReference type="Gene3D" id="1.10.357.10">
    <property type="entry name" value="Tetracycline Repressor, domain 2"/>
    <property type="match status" value="2"/>
</dbReference>
<dbReference type="Proteomes" id="UP000094053">
    <property type="component" value="Unassembled WGS sequence"/>
</dbReference>
<keyword evidence="3 5" id="KW-0238">DNA-binding</keyword>
<dbReference type="SUPFAM" id="SSF46689">
    <property type="entry name" value="Homeodomain-like"/>
    <property type="match status" value="2"/>
</dbReference>
<dbReference type="STRING" id="1776.BHQ18_15180"/>
<dbReference type="PRINTS" id="PR00455">
    <property type="entry name" value="HTHTETR"/>
</dbReference>
<evidence type="ECO:0000256" key="4">
    <source>
        <dbReference type="ARBA" id="ARBA00023163"/>
    </source>
</evidence>
<evidence type="ECO:0000256" key="6">
    <source>
        <dbReference type="SAM" id="MobiDB-lite"/>
    </source>
</evidence>
<dbReference type="InterPro" id="IPR009057">
    <property type="entry name" value="Homeodomain-like_sf"/>
</dbReference>
<dbReference type="Pfam" id="PF00440">
    <property type="entry name" value="TetR_N"/>
    <property type="match status" value="2"/>
</dbReference>
<feature type="DNA-binding region" description="H-T-H motif" evidence="5">
    <location>
        <begin position="47"/>
        <end position="66"/>
    </location>
</feature>
<dbReference type="RefSeq" id="WP_069414450.1">
    <property type="nucleotide sequence ID" value="NZ_JACKUL010000020.1"/>
</dbReference>
<evidence type="ECO:0000256" key="2">
    <source>
        <dbReference type="ARBA" id="ARBA00023015"/>
    </source>
</evidence>
<evidence type="ECO:0000313" key="9">
    <source>
        <dbReference type="Proteomes" id="UP000094053"/>
    </source>
</evidence>
<keyword evidence="9" id="KW-1185">Reference proteome</keyword>
<dbReference type="InterPro" id="IPR050109">
    <property type="entry name" value="HTH-type_TetR-like_transc_reg"/>
</dbReference>
<gene>
    <name evidence="8" type="ORF">BHQ18_15180</name>
</gene>
<evidence type="ECO:0000256" key="1">
    <source>
        <dbReference type="ARBA" id="ARBA00011738"/>
    </source>
</evidence>
<feature type="DNA-binding region" description="H-T-H motif" evidence="5">
    <location>
        <begin position="267"/>
        <end position="286"/>
    </location>
</feature>
<dbReference type="AlphaFoldDB" id="A0A1E3RHI6"/>
<evidence type="ECO:0000313" key="8">
    <source>
        <dbReference type="EMBL" id="ODQ89321.1"/>
    </source>
</evidence>
<evidence type="ECO:0000259" key="7">
    <source>
        <dbReference type="PROSITE" id="PS50977"/>
    </source>
</evidence>
<dbReference type="EMBL" id="MIHA01000010">
    <property type="protein sequence ID" value="ODQ89321.1"/>
    <property type="molecule type" value="Genomic_DNA"/>
</dbReference>
<feature type="domain" description="HTH tetR-type" evidence="7">
    <location>
        <begin position="244"/>
        <end position="304"/>
    </location>
</feature>
<comment type="subunit">
    <text evidence="1">Homodimer.</text>
</comment>
<name>A0A1E3RHI6_MYCFV</name>
<comment type="caution">
    <text evidence="8">The sequence shown here is derived from an EMBL/GenBank/DDBJ whole genome shotgun (WGS) entry which is preliminary data.</text>
</comment>
<dbReference type="PANTHER" id="PTHR30055:SF234">
    <property type="entry name" value="HTH-TYPE TRANSCRIPTIONAL REGULATOR BETI"/>
    <property type="match status" value="1"/>
</dbReference>
<feature type="compositionally biased region" description="Low complexity" evidence="6">
    <location>
        <begin position="223"/>
        <end position="243"/>
    </location>
</feature>
<dbReference type="InterPro" id="IPR023772">
    <property type="entry name" value="DNA-bd_HTH_TetR-type_CS"/>
</dbReference>